<protein>
    <recommendedName>
        <fullName evidence="2">Heterokaryon incompatibility domain-containing protein</fullName>
    </recommendedName>
</protein>
<keyword evidence="1" id="KW-0812">Transmembrane</keyword>
<sequence>MLTSNVGLRAHVGGFIPLAYLAKHPVFTRFASLPNYPRPPLPIQSQISRGFYSSAKAFGVQPRRYPLIFHRQFSARAKKSPQRASGATIVFALLWILGAINVTLIAALFLHFAVYGLLRNLWARLHVEDDLHDLGQYVPSAHNVYKAYADRHRSILDERQEIARLREPQSDDSIYSKLKDDELRVLILEPGLENDEIACKLCTCKHSDLVSYQALSYAWGDPTKVKGILCNGQKVAVASNLHEALINLRHPQRARVFWIDALCINQDDFTERGQQVQKMRSIYAEARQVLVWLGQGTATSERAFQYLLEGPRISTTWEPVGFDFTTEPHKTDHYTEDLGCLRTLLERPWFRRLWVLQEVAHGRKVILMAGRQTVGWDLFARSVQRLYRSGLILDESSEKAQIGAAAVIEMESIRQSQQLSRARARRAHRGLLSVLLATHSGECSDARDRIYAVLNLADDYDTQRDTEAIGPDYNLDPREVFIRFARWCIGRGDLGILSCTTRVDERVAKGSETNDLPSWVPDWTNIEIDNPFIRYLDRIPFKADVGLQLMPHDPPRITEDNELILFGTVIDVIKEVGHSSTFRKSHTYPGGASQLVDIALTNKAWLDECRELSHIMHHDTQGNSEEPVWRTVTAGLTGEGYGIPDNFGHRFNEYTQLLGDMSRSAIQDSTGQASALIDNMFESQKQLTAMIEPSILMWASKRRFAVTEDDLMALVPNTARRGDVIVVVDGSKVPLVFRRIPDGVGRYHMVLGEAFLHGLMDGQAVKRHVEDYKRLGKGYKRLLFKDFIVI</sequence>
<evidence type="ECO:0000259" key="2">
    <source>
        <dbReference type="Pfam" id="PF06985"/>
    </source>
</evidence>
<dbReference type="Pfam" id="PF26639">
    <property type="entry name" value="Het-6_barrel"/>
    <property type="match status" value="1"/>
</dbReference>
<dbReference type="OrthoDB" id="3553147at2759"/>
<comment type="caution">
    <text evidence="3">The sequence shown here is derived from an EMBL/GenBank/DDBJ whole genome shotgun (WGS) entry which is preliminary data.</text>
</comment>
<reference evidence="3" key="2">
    <citation type="submission" date="2020-05" db="EMBL/GenBank/DDBJ databases">
        <authorList>
            <person name="Kim H.-S."/>
            <person name="Proctor R.H."/>
            <person name="Brown D.W."/>
        </authorList>
    </citation>
    <scope>NUCLEOTIDE SEQUENCE</scope>
    <source>
        <strain evidence="3">NRRL 20472</strain>
    </source>
</reference>
<evidence type="ECO:0000313" key="3">
    <source>
        <dbReference type="EMBL" id="KAF4968331.1"/>
    </source>
</evidence>
<dbReference type="EMBL" id="JABEXW010000202">
    <property type="protein sequence ID" value="KAF4968331.1"/>
    <property type="molecule type" value="Genomic_DNA"/>
</dbReference>
<feature type="transmembrane region" description="Helical" evidence="1">
    <location>
        <begin position="86"/>
        <end position="118"/>
    </location>
</feature>
<dbReference type="PANTHER" id="PTHR24148">
    <property type="entry name" value="ANKYRIN REPEAT DOMAIN-CONTAINING PROTEIN 39 HOMOLOG-RELATED"/>
    <property type="match status" value="1"/>
</dbReference>
<name>A0A8H4U1Y4_9HYPO</name>
<keyword evidence="1" id="KW-1133">Transmembrane helix</keyword>
<dbReference type="Pfam" id="PF06985">
    <property type="entry name" value="HET"/>
    <property type="match status" value="1"/>
</dbReference>
<evidence type="ECO:0000313" key="4">
    <source>
        <dbReference type="Proteomes" id="UP000622797"/>
    </source>
</evidence>
<gene>
    <name evidence="3" type="ORF">FSARC_4277</name>
</gene>
<organism evidence="3 4">
    <name type="scientific">Fusarium sarcochroum</name>
    <dbReference type="NCBI Taxonomy" id="1208366"/>
    <lineage>
        <taxon>Eukaryota</taxon>
        <taxon>Fungi</taxon>
        <taxon>Dikarya</taxon>
        <taxon>Ascomycota</taxon>
        <taxon>Pezizomycotina</taxon>
        <taxon>Sordariomycetes</taxon>
        <taxon>Hypocreomycetidae</taxon>
        <taxon>Hypocreales</taxon>
        <taxon>Nectriaceae</taxon>
        <taxon>Fusarium</taxon>
        <taxon>Fusarium lateritium species complex</taxon>
    </lineage>
</organism>
<dbReference type="AlphaFoldDB" id="A0A8H4U1Y4"/>
<reference evidence="3" key="1">
    <citation type="journal article" date="2020" name="BMC Genomics">
        <title>Correction to: Identification and distribution of gene clusters required for synthesis of sphingolipid metabolism inhibitors in diverse species of the filamentous fungus Fusarium.</title>
        <authorList>
            <person name="Kim H.S."/>
            <person name="Lohmar J.M."/>
            <person name="Busman M."/>
            <person name="Brown D.W."/>
            <person name="Naumann T.A."/>
            <person name="Divon H.H."/>
            <person name="Lysoe E."/>
            <person name="Uhlig S."/>
            <person name="Proctor R.H."/>
        </authorList>
    </citation>
    <scope>NUCLEOTIDE SEQUENCE</scope>
    <source>
        <strain evidence="3">NRRL 20472</strain>
    </source>
</reference>
<dbReference type="PANTHER" id="PTHR24148:SF64">
    <property type="entry name" value="HETEROKARYON INCOMPATIBILITY DOMAIN-CONTAINING PROTEIN"/>
    <property type="match status" value="1"/>
</dbReference>
<accession>A0A8H4U1Y4</accession>
<keyword evidence="4" id="KW-1185">Reference proteome</keyword>
<dbReference type="InterPro" id="IPR052895">
    <property type="entry name" value="HetReg/Transcr_Mod"/>
</dbReference>
<evidence type="ECO:0000256" key="1">
    <source>
        <dbReference type="SAM" id="Phobius"/>
    </source>
</evidence>
<feature type="domain" description="Heterokaryon incompatibility" evidence="2">
    <location>
        <begin position="212"/>
        <end position="358"/>
    </location>
</feature>
<keyword evidence="1" id="KW-0472">Membrane</keyword>
<dbReference type="Proteomes" id="UP000622797">
    <property type="component" value="Unassembled WGS sequence"/>
</dbReference>
<dbReference type="InterPro" id="IPR010730">
    <property type="entry name" value="HET"/>
</dbReference>
<proteinExistence type="predicted"/>